<dbReference type="FunFam" id="2.10.230.10:FF:000001">
    <property type="entry name" value="DnaJ subfamily A member 2"/>
    <property type="match status" value="1"/>
</dbReference>
<dbReference type="InterPro" id="IPR001623">
    <property type="entry name" value="DnaJ_domain"/>
</dbReference>
<evidence type="ECO:0000256" key="3">
    <source>
        <dbReference type="ARBA" id="ARBA00022771"/>
    </source>
</evidence>
<keyword evidence="4 6" id="KW-0862">Zinc</keyword>
<protein>
    <submittedName>
        <fullName evidence="10">DnaJ-like protein xdj1</fullName>
    </submittedName>
</protein>
<organism evidence="10 11">
    <name type="scientific">Extremus antarcticus</name>
    <dbReference type="NCBI Taxonomy" id="702011"/>
    <lineage>
        <taxon>Eukaryota</taxon>
        <taxon>Fungi</taxon>
        <taxon>Dikarya</taxon>
        <taxon>Ascomycota</taxon>
        <taxon>Pezizomycotina</taxon>
        <taxon>Dothideomycetes</taxon>
        <taxon>Dothideomycetidae</taxon>
        <taxon>Mycosphaerellales</taxon>
        <taxon>Extremaceae</taxon>
        <taxon>Extremus</taxon>
    </lineage>
</organism>
<feature type="domain" description="CR-type" evidence="9">
    <location>
        <begin position="149"/>
        <end position="234"/>
    </location>
</feature>
<dbReference type="Pfam" id="PF00226">
    <property type="entry name" value="DnaJ"/>
    <property type="match status" value="1"/>
</dbReference>
<evidence type="ECO:0000313" key="11">
    <source>
        <dbReference type="Proteomes" id="UP001271007"/>
    </source>
</evidence>
<keyword evidence="3 6" id="KW-0863">Zinc-finger</keyword>
<name>A0AAJ0D9F7_9PEZI</name>
<proteinExistence type="predicted"/>
<feature type="domain" description="J" evidence="8">
    <location>
        <begin position="10"/>
        <end position="77"/>
    </location>
</feature>
<dbReference type="Pfam" id="PF00684">
    <property type="entry name" value="DnaJ_CXXCXGXG"/>
    <property type="match status" value="1"/>
</dbReference>
<dbReference type="SMART" id="SM00271">
    <property type="entry name" value="DnaJ"/>
    <property type="match status" value="1"/>
</dbReference>
<evidence type="ECO:0000259" key="8">
    <source>
        <dbReference type="PROSITE" id="PS50076"/>
    </source>
</evidence>
<dbReference type="InterPro" id="IPR001305">
    <property type="entry name" value="HSP_DnaJ_Cys-rich_dom"/>
</dbReference>
<dbReference type="PANTHER" id="PTHR43888">
    <property type="entry name" value="DNAJ-LIKE-2, ISOFORM A-RELATED"/>
    <property type="match status" value="1"/>
</dbReference>
<dbReference type="InterPro" id="IPR018253">
    <property type="entry name" value="DnaJ_domain_CS"/>
</dbReference>
<dbReference type="Proteomes" id="UP001271007">
    <property type="component" value="Unassembled WGS sequence"/>
</dbReference>
<keyword evidence="11" id="KW-1185">Reference proteome</keyword>
<dbReference type="Gene3D" id="2.10.230.10">
    <property type="entry name" value="Heat shock protein DnaJ, cysteine-rich domain"/>
    <property type="match status" value="1"/>
</dbReference>
<dbReference type="GO" id="GO:0008270">
    <property type="term" value="F:zinc ion binding"/>
    <property type="evidence" value="ECO:0007669"/>
    <property type="project" value="UniProtKB-KW"/>
</dbReference>
<dbReference type="CDD" id="cd10747">
    <property type="entry name" value="DnaJ_C"/>
    <property type="match status" value="1"/>
</dbReference>
<dbReference type="InterPro" id="IPR036869">
    <property type="entry name" value="J_dom_sf"/>
</dbReference>
<accession>A0AAJ0D9F7</accession>
<feature type="zinc finger region" description="CR-type" evidence="6">
    <location>
        <begin position="149"/>
        <end position="234"/>
    </location>
</feature>
<dbReference type="CDD" id="cd10719">
    <property type="entry name" value="DnaJ_zf"/>
    <property type="match status" value="1"/>
</dbReference>
<dbReference type="CDD" id="cd06257">
    <property type="entry name" value="DnaJ"/>
    <property type="match status" value="1"/>
</dbReference>
<dbReference type="SUPFAM" id="SSF57938">
    <property type="entry name" value="DnaJ/Hsp40 cysteine-rich domain"/>
    <property type="match status" value="1"/>
</dbReference>
<keyword evidence="2" id="KW-0677">Repeat</keyword>
<feature type="region of interest" description="Disordered" evidence="7">
    <location>
        <begin position="408"/>
        <end position="438"/>
    </location>
</feature>
<keyword evidence="5" id="KW-0143">Chaperone</keyword>
<dbReference type="SUPFAM" id="SSF46565">
    <property type="entry name" value="Chaperone J-domain"/>
    <property type="match status" value="1"/>
</dbReference>
<evidence type="ECO:0000259" key="9">
    <source>
        <dbReference type="PROSITE" id="PS51188"/>
    </source>
</evidence>
<evidence type="ECO:0000256" key="7">
    <source>
        <dbReference type="SAM" id="MobiDB-lite"/>
    </source>
</evidence>
<feature type="compositionally biased region" description="Gly residues" evidence="7">
    <location>
        <begin position="113"/>
        <end position="124"/>
    </location>
</feature>
<evidence type="ECO:0000256" key="1">
    <source>
        <dbReference type="ARBA" id="ARBA00022723"/>
    </source>
</evidence>
<dbReference type="AlphaFoldDB" id="A0AAJ0D9F7"/>
<dbReference type="PRINTS" id="PR00625">
    <property type="entry name" value="JDOMAIN"/>
</dbReference>
<evidence type="ECO:0000256" key="5">
    <source>
        <dbReference type="ARBA" id="ARBA00023186"/>
    </source>
</evidence>
<feature type="region of interest" description="Disordered" evidence="7">
    <location>
        <begin position="112"/>
        <end position="133"/>
    </location>
</feature>
<dbReference type="InterPro" id="IPR044713">
    <property type="entry name" value="DNJA1/2-like"/>
</dbReference>
<dbReference type="FunFam" id="2.60.260.20:FF:000013">
    <property type="entry name" value="DnaJ subfamily B member 11"/>
    <property type="match status" value="1"/>
</dbReference>
<dbReference type="InterPro" id="IPR002939">
    <property type="entry name" value="DnaJ_C"/>
</dbReference>
<dbReference type="Gene3D" id="1.10.287.110">
    <property type="entry name" value="DnaJ domain"/>
    <property type="match status" value="1"/>
</dbReference>
<dbReference type="EMBL" id="JAWDJX010000179">
    <property type="protein sequence ID" value="KAK3045645.1"/>
    <property type="molecule type" value="Genomic_DNA"/>
</dbReference>
<sequence length="438" mass="47362">MASPPPEDIDLYEVLNIPKSASKAEVKKAYHKAALASHPDKVPDDQRADADIKFKAVSQAYEILSNDDTRAAYDQYGMAAFEKGNGAGGPGPDLDDILAQMFGASASFATGDPFGGAGMPGGPGGKRRRGKGRNEAQQYEVTLEELYKGKTTKFASTKNVICEHCHGLGGKEKAKTKQCDTCKGKGVQTRLRPVGPGLVTQESVPCNTCAGRGSFYAEKDKCKRCKGVRTIKQKKILELYIPRGSRQGEKIVLAGEADQDPDDEEPGDIIFELVEEQHKTFNRAGADLQADLDISLSEALTGFNRVVLTHLDGRGISLNVKQPDGKVLRPDQILKVPGEGMPIKRSDAKGDLYLTINVEFPEDGWLESQEAVEKVRAVLPKPEEIHYGPGETPELVDDVGFEVIDDLEGFGAGSDDPRAGNEWEDDEGAEGQAQCAQQ</sequence>
<dbReference type="InterPro" id="IPR008971">
    <property type="entry name" value="HSP40/DnaJ_pept-bd"/>
</dbReference>
<dbReference type="PROSITE" id="PS50076">
    <property type="entry name" value="DNAJ_2"/>
    <property type="match status" value="1"/>
</dbReference>
<dbReference type="Gene3D" id="2.60.260.20">
    <property type="entry name" value="Urease metallochaperone UreE, N-terminal domain"/>
    <property type="match status" value="2"/>
</dbReference>
<evidence type="ECO:0000256" key="6">
    <source>
        <dbReference type="PROSITE-ProRule" id="PRU00546"/>
    </source>
</evidence>
<dbReference type="GO" id="GO:0030544">
    <property type="term" value="F:Hsp70 protein binding"/>
    <property type="evidence" value="ECO:0007669"/>
    <property type="project" value="InterPro"/>
</dbReference>
<dbReference type="GO" id="GO:0051082">
    <property type="term" value="F:unfolded protein binding"/>
    <property type="evidence" value="ECO:0007669"/>
    <property type="project" value="InterPro"/>
</dbReference>
<evidence type="ECO:0000256" key="2">
    <source>
        <dbReference type="ARBA" id="ARBA00022737"/>
    </source>
</evidence>
<dbReference type="SUPFAM" id="SSF49493">
    <property type="entry name" value="HSP40/DnaJ peptide-binding domain"/>
    <property type="match status" value="2"/>
</dbReference>
<comment type="caution">
    <text evidence="10">The sequence shown here is derived from an EMBL/GenBank/DDBJ whole genome shotgun (WGS) entry which is preliminary data.</text>
</comment>
<dbReference type="PROSITE" id="PS00636">
    <property type="entry name" value="DNAJ_1"/>
    <property type="match status" value="1"/>
</dbReference>
<reference evidence="10" key="1">
    <citation type="submission" date="2023-04" db="EMBL/GenBank/DDBJ databases">
        <title>Black Yeasts Isolated from many extreme environments.</title>
        <authorList>
            <person name="Coleine C."/>
            <person name="Stajich J.E."/>
            <person name="Selbmann L."/>
        </authorList>
    </citation>
    <scope>NUCLEOTIDE SEQUENCE</scope>
    <source>
        <strain evidence="10">CCFEE 5312</strain>
    </source>
</reference>
<evidence type="ECO:0000313" key="10">
    <source>
        <dbReference type="EMBL" id="KAK3045645.1"/>
    </source>
</evidence>
<dbReference type="GO" id="GO:0006457">
    <property type="term" value="P:protein folding"/>
    <property type="evidence" value="ECO:0007669"/>
    <property type="project" value="InterPro"/>
</dbReference>
<keyword evidence="1 6" id="KW-0479">Metal-binding</keyword>
<evidence type="ECO:0000256" key="4">
    <source>
        <dbReference type="ARBA" id="ARBA00022833"/>
    </source>
</evidence>
<dbReference type="Pfam" id="PF01556">
    <property type="entry name" value="DnaJ_C"/>
    <property type="match status" value="1"/>
</dbReference>
<dbReference type="PROSITE" id="PS51188">
    <property type="entry name" value="ZF_CR"/>
    <property type="match status" value="1"/>
</dbReference>
<gene>
    <name evidence="10" type="primary">XDJ1</name>
    <name evidence="10" type="ORF">LTR09_012799</name>
</gene>
<dbReference type="InterPro" id="IPR036410">
    <property type="entry name" value="HSP_DnaJ_Cys-rich_dom_sf"/>
</dbReference>